<dbReference type="Proteomes" id="UP000030747">
    <property type="component" value="Unassembled WGS sequence"/>
</dbReference>
<gene>
    <name evidence="2" type="ORF">ETH_00022605</name>
</gene>
<dbReference type="GeneID" id="25253633"/>
<feature type="region of interest" description="Disordered" evidence="1">
    <location>
        <begin position="164"/>
        <end position="194"/>
    </location>
</feature>
<reference evidence="2" key="2">
    <citation type="submission" date="2013-10" db="EMBL/GenBank/DDBJ databases">
        <authorList>
            <person name="Aslett M."/>
        </authorList>
    </citation>
    <scope>NUCLEOTIDE SEQUENCE [LARGE SCALE GENOMIC DNA]</scope>
    <source>
        <strain evidence="2">Houghton</strain>
    </source>
</reference>
<feature type="region of interest" description="Disordered" evidence="1">
    <location>
        <begin position="758"/>
        <end position="780"/>
    </location>
</feature>
<feature type="region of interest" description="Disordered" evidence="1">
    <location>
        <begin position="607"/>
        <end position="640"/>
    </location>
</feature>
<feature type="region of interest" description="Disordered" evidence="1">
    <location>
        <begin position="1036"/>
        <end position="1072"/>
    </location>
</feature>
<reference evidence="2" key="1">
    <citation type="submission" date="2013-10" db="EMBL/GenBank/DDBJ databases">
        <title>Genomic analysis of the causative agents of coccidiosis in chickens.</title>
        <authorList>
            <person name="Reid A.J."/>
            <person name="Blake D."/>
            <person name="Billington K."/>
            <person name="Browne H."/>
            <person name="Dunn M."/>
            <person name="Hung S."/>
            <person name="Kawahara F."/>
            <person name="Miranda-Saavedra D."/>
            <person name="Mourier T."/>
            <person name="Nagra H."/>
            <person name="Otto T.D."/>
            <person name="Rawlings N."/>
            <person name="Sanchez A."/>
            <person name="Sanders M."/>
            <person name="Subramaniam C."/>
            <person name="Tay Y."/>
            <person name="Dear P."/>
            <person name="Doerig C."/>
            <person name="Gruber A."/>
            <person name="Parkinson J."/>
            <person name="Shirley M."/>
            <person name="Wan K.L."/>
            <person name="Berriman M."/>
            <person name="Tomley F."/>
            <person name="Pain A."/>
        </authorList>
    </citation>
    <scope>NUCLEOTIDE SEQUENCE [LARGE SCALE GENOMIC DNA]</scope>
    <source>
        <strain evidence="2">Houghton</strain>
    </source>
</reference>
<dbReference type="EMBL" id="HG675638">
    <property type="protein sequence ID" value="CDJ41571.1"/>
    <property type="molecule type" value="Genomic_DNA"/>
</dbReference>
<organism evidence="2 3">
    <name type="scientific">Eimeria tenella</name>
    <name type="common">Coccidian parasite</name>
    <dbReference type="NCBI Taxonomy" id="5802"/>
    <lineage>
        <taxon>Eukaryota</taxon>
        <taxon>Sar</taxon>
        <taxon>Alveolata</taxon>
        <taxon>Apicomplexa</taxon>
        <taxon>Conoidasida</taxon>
        <taxon>Coccidia</taxon>
        <taxon>Eucoccidiorida</taxon>
        <taxon>Eimeriorina</taxon>
        <taxon>Eimeriidae</taxon>
        <taxon>Eimeria</taxon>
    </lineage>
</organism>
<protein>
    <submittedName>
        <fullName evidence="2">Uncharacterized protein</fullName>
    </submittedName>
</protein>
<dbReference type="VEuPathDB" id="ToxoDB:ETH_00022605"/>
<feature type="compositionally biased region" description="Polar residues" evidence="1">
    <location>
        <begin position="832"/>
        <end position="849"/>
    </location>
</feature>
<feature type="compositionally biased region" description="Polar residues" evidence="1">
    <location>
        <begin position="241"/>
        <end position="250"/>
    </location>
</feature>
<feature type="compositionally biased region" description="Low complexity" evidence="1">
    <location>
        <begin position="222"/>
        <end position="235"/>
    </location>
</feature>
<evidence type="ECO:0000313" key="3">
    <source>
        <dbReference type="Proteomes" id="UP000030747"/>
    </source>
</evidence>
<name>U6KUD8_EIMTE</name>
<feature type="compositionally biased region" description="Basic and acidic residues" evidence="1">
    <location>
        <begin position="291"/>
        <end position="307"/>
    </location>
</feature>
<dbReference type="RefSeq" id="XP_013232321.1">
    <property type="nucleotide sequence ID" value="XM_013376867.1"/>
</dbReference>
<dbReference type="VEuPathDB" id="ToxoDB:ETH2_0936400"/>
<accession>U6KUD8</accession>
<feature type="region of interest" description="Disordered" evidence="1">
    <location>
        <begin position="395"/>
        <end position="433"/>
    </location>
</feature>
<keyword evidence="3" id="KW-1185">Reference proteome</keyword>
<evidence type="ECO:0000313" key="2">
    <source>
        <dbReference type="EMBL" id="CDJ41571.1"/>
    </source>
</evidence>
<proteinExistence type="predicted"/>
<feature type="compositionally biased region" description="Polar residues" evidence="1">
    <location>
        <begin position="613"/>
        <end position="623"/>
    </location>
</feature>
<feature type="compositionally biased region" description="Low complexity" evidence="1">
    <location>
        <begin position="397"/>
        <end position="413"/>
    </location>
</feature>
<dbReference type="OrthoDB" id="329651at2759"/>
<feature type="region of interest" description="Disordered" evidence="1">
    <location>
        <begin position="799"/>
        <end position="870"/>
    </location>
</feature>
<feature type="region of interest" description="Disordered" evidence="1">
    <location>
        <begin position="883"/>
        <end position="906"/>
    </location>
</feature>
<feature type="region of interest" description="Disordered" evidence="1">
    <location>
        <begin position="274"/>
        <end position="307"/>
    </location>
</feature>
<dbReference type="OMA" id="PSAYRFK"/>
<feature type="compositionally biased region" description="Basic and acidic residues" evidence="1">
    <location>
        <begin position="799"/>
        <end position="828"/>
    </location>
</feature>
<sequence>MNGKHRGLALASMEAGGPMAGRKLGVLQEREGGGATSRELLMLPNIGAACCSSSSCSSSSSPAATDEPAEDWASTDILLENPISSEYRTCYCCLGTGCRRCQANNNGAINSSKNTSRGIRGSFKWWDDKSGAGNSSCSDLGKGTDEIDYTTICTVSSPINVQRSSIIEPSSRTAKFSGSSSDSNTNTHGSNTSESLDFREYKWRGCLRLLLKRVVERDATGNSRSSSNKSESNCNGLQEPGTASSATKEQQGAALNDLVTDTPKLASRAQDASCRAISESKSPLSGIGRCLQEHPRTEGPHESDVDKHSAAVGAAVAGASETGAAPAIEHHQHQQQALLRTTDGDSSVVKLMPSSDKCRSDSTRCDLKQHFRPLPVGHGSSNIPATLTSVSAADLQPTLGTPRPALATPTAAGSTQSPEVETSRAALQVSTERPRAAATPVVVVAPARRAAAGTPTAADSAASATVSPSLPPRACFSSAACQHGLPSFEPRLCYCLEHLLAGFCLGHHCICGSLQDCVLWGSGVSRRVDSHLVNPQQELELLLQHAALASPAAAEGSPQLAATKKVSDVSGRQRAFILQQLSHWGPHSPVQGRSWIPSGVSPLLLSSSRSAEGRTQASTSGSFSGAEETDGELPRKGRHLPSFSDAHISISDWGDPAHQWVAPLRTDFEALDSSSTTSSISCRTNKASPGDWVPFKKNGISGTNCVGEDKEDVQKPVGVLAPLLGFGQSLRASSAAMNRYPRTALSADSFVSSGAQWFGSSEDEAGESGAEGSGRPIMPLSSCSPRFCNRKALEGSKIHNGELRKRTEGLTRETDRIVDEHRTSRDPRQTILLASTSRATGTNFSGRPNSHQRTHSPSRGPCSGHEDMWGDVRESDCTTRATGAIESDSNSGGSRWKEAGRNATGSHNNHQAVLEIAAVPVRTRKGFRKPLPLPPEMLAAIASAGPRRPVDPVLQYDGESREWRVFWMEEPQARYKVFQSKKFGKERAQQLALEWLHRAKAGAIHGSGRGPRVGGPSAYRFKRGRQEGLHLATEYKHGSPDTLHLSTPQSGLELSPEGSPALAPFPTAIADL</sequence>
<feature type="region of interest" description="Disordered" evidence="1">
    <location>
        <begin position="218"/>
        <end position="251"/>
    </location>
</feature>
<evidence type="ECO:0000256" key="1">
    <source>
        <dbReference type="SAM" id="MobiDB-lite"/>
    </source>
</evidence>
<dbReference type="AlphaFoldDB" id="U6KUD8"/>
<dbReference type="Gene3D" id="1.20.5.2050">
    <property type="match status" value="1"/>
</dbReference>
<feature type="region of interest" description="Disordered" evidence="1">
    <location>
        <begin position="328"/>
        <end position="363"/>
    </location>
</feature>